<evidence type="ECO:0000256" key="1">
    <source>
        <dbReference type="ARBA" id="ARBA00022527"/>
    </source>
</evidence>
<evidence type="ECO:0000256" key="5">
    <source>
        <dbReference type="ARBA" id="ARBA00022840"/>
    </source>
</evidence>
<dbReference type="OrthoDB" id="347657at2759"/>
<dbReference type="GO" id="GO:0004674">
    <property type="term" value="F:protein serine/threonine kinase activity"/>
    <property type="evidence" value="ECO:0007669"/>
    <property type="project" value="UniProtKB-KW"/>
</dbReference>
<gene>
    <name evidence="7" type="ORF">CYLTODRAFT_358176</name>
</gene>
<dbReference type="Pfam" id="PF00069">
    <property type="entry name" value="Pkinase"/>
    <property type="match status" value="1"/>
</dbReference>
<dbReference type="GO" id="GO:0005524">
    <property type="term" value="F:ATP binding"/>
    <property type="evidence" value="ECO:0007669"/>
    <property type="project" value="UniProtKB-KW"/>
</dbReference>
<name>A0A0D7B310_9AGAR</name>
<dbReference type="Proteomes" id="UP000054007">
    <property type="component" value="Unassembled WGS sequence"/>
</dbReference>
<feature type="domain" description="Protein kinase" evidence="6">
    <location>
        <begin position="1"/>
        <end position="107"/>
    </location>
</feature>
<dbReference type="Gene3D" id="1.10.510.10">
    <property type="entry name" value="Transferase(Phosphotransferase) domain 1"/>
    <property type="match status" value="1"/>
</dbReference>
<protein>
    <submittedName>
        <fullName evidence="7">Kinase-like protein</fullName>
    </submittedName>
</protein>
<sequence length="107" mass="11816">VQGLLALEEAGIVHRALSPECILLAEQGNVQLTNFDNATFHHRCNDTGHLFNGIETAYLGEVAEYRAPEVLLGWEADFSADSWGFGLVLFYMSTGQVGHVHYLSYVC</sequence>
<dbReference type="EMBL" id="KN880628">
    <property type="protein sequence ID" value="KIY64585.1"/>
    <property type="molecule type" value="Genomic_DNA"/>
</dbReference>
<evidence type="ECO:0000259" key="6">
    <source>
        <dbReference type="PROSITE" id="PS50011"/>
    </source>
</evidence>
<organism evidence="7 8">
    <name type="scientific">Cylindrobasidium torrendii FP15055 ss-10</name>
    <dbReference type="NCBI Taxonomy" id="1314674"/>
    <lineage>
        <taxon>Eukaryota</taxon>
        <taxon>Fungi</taxon>
        <taxon>Dikarya</taxon>
        <taxon>Basidiomycota</taxon>
        <taxon>Agaricomycotina</taxon>
        <taxon>Agaricomycetes</taxon>
        <taxon>Agaricomycetidae</taxon>
        <taxon>Agaricales</taxon>
        <taxon>Marasmiineae</taxon>
        <taxon>Physalacriaceae</taxon>
        <taxon>Cylindrobasidium</taxon>
    </lineage>
</organism>
<dbReference type="SUPFAM" id="SSF56112">
    <property type="entry name" value="Protein kinase-like (PK-like)"/>
    <property type="match status" value="1"/>
</dbReference>
<keyword evidence="8" id="KW-1185">Reference proteome</keyword>
<evidence type="ECO:0000256" key="4">
    <source>
        <dbReference type="ARBA" id="ARBA00022777"/>
    </source>
</evidence>
<evidence type="ECO:0000256" key="3">
    <source>
        <dbReference type="ARBA" id="ARBA00022741"/>
    </source>
</evidence>
<dbReference type="PANTHER" id="PTHR24351">
    <property type="entry name" value="RIBOSOMAL PROTEIN S6 KINASE"/>
    <property type="match status" value="1"/>
</dbReference>
<dbReference type="PROSITE" id="PS50011">
    <property type="entry name" value="PROTEIN_KINASE_DOM"/>
    <property type="match status" value="1"/>
</dbReference>
<reference evidence="7 8" key="1">
    <citation type="journal article" date="2015" name="Fungal Genet. Biol.">
        <title>Evolution of novel wood decay mechanisms in Agaricales revealed by the genome sequences of Fistulina hepatica and Cylindrobasidium torrendii.</title>
        <authorList>
            <person name="Floudas D."/>
            <person name="Held B.W."/>
            <person name="Riley R."/>
            <person name="Nagy L.G."/>
            <person name="Koehler G."/>
            <person name="Ransdell A.S."/>
            <person name="Younus H."/>
            <person name="Chow J."/>
            <person name="Chiniquy J."/>
            <person name="Lipzen A."/>
            <person name="Tritt A."/>
            <person name="Sun H."/>
            <person name="Haridas S."/>
            <person name="LaButti K."/>
            <person name="Ohm R.A."/>
            <person name="Kues U."/>
            <person name="Blanchette R.A."/>
            <person name="Grigoriev I.V."/>
            <person name="Minto R.E."/>
            <person name="Hibbett D.S."/>
        </authorList>
    </citation>
    <scope>NUCLEOTIDE SEQUENCE [LARGE SCALE GENOMIC DNA]</scope>
    <source>
        <strain evidence="7 8">FP15055 ss-10</strain>
    </source>
</reference>
<dbReference type="AlphaFoldDB" id="A0A0D7B310"/>
<evidence type="ECO:0000313" key="7">
    <source>
        <dbReference type="EMBL" id="KIY64585.1"/>
    </source>
</evidence>
<keyword evidence="1" id="KW-0723">Serine/threonine-protein kinase</keyword>
<feature type="non-terminal residue" evidence="7">
    <location>
        <position position="1"/>
    </location>
</feature>
<dbReference type="STRING" id="1314674.A0A0D7B310"/>
<accession>A0A0D7B310</accession>
<keyword evidence="2" id="KW-0808">Transferase</keyword>
<dbReference type="InterPro" id="IPR000719">
    <property type="entry name" value="Prot_kinase_dom"/>
</dbReference>
<evidence type="ECO:0000313" key="8">
    <source>
        <dbReference type="Proteomes" id="UP000054007"/>
    </source>
</evidence>
<evidence type="ECO:0000256" key="2">
    <source>
        <dbReference type="ARBA" id="ARBA00022679"/>
    </source>
</evidence>
<keyword evidence="5" id="KW-0067">ATP-binding</keyword>
<keyword evidence="4 7" id="KW-0418">Kinase</keyword>
<dbReference type="InterPro" id="IPR011009">
    <property type="entry name" value="Kinase-like_dom_sf"/>
</dbReference>
<keyword evidence="3" id="KW-0547">Nucleotide-binding</keyword>
<proteinExistence type="predicted"/>